<feature type="region of interest" description="Disordered" evidence="1">
    <location>
        <begin position="100"/>
        <end position="209"/>
    </location>
</feature>
<feature type="region of interest" description="Disordered" evidence="1">
    <location>
        <begin position="279"/>
        <end position="304"/>
    </location>
</feature>
<comment type="caution">
    <text evidence="2">The sequence shown here is derived from an EMBL/GenBank/DDBJ whole genome shotgun (WGS) entry which is preliminary data.</text>
</comment>
<sequence length="376" mass="41947">MASSSQRRQDSLEDTRRTKRRRVDGDRLVPDFEGFRYGTFGQVEPGTLTMEIVSCDGGATVFNLTDLIIKAPGSDYSSPVRQGMVFVAMHHDDRLTRTAQYQIKYGSRSRTRNSSGGSEDRAENAVLRSMTEAMAWRQREPPEVRRRSSYYDLGLEYDRDNDEDEEDDEEEEEEDDDDDDEDEDDDLLAPADNTRADPSDYAQSVRMPREFSRTALPAFNITTECSDDENMAPILAGRSAPNRIGILPFESDSEDSFNNGLDDLDDLAIFSLRAAGLDDGDVSSSTTARSSTHGQPGASLNRPPVQAGELMVPHAKFNLENGRSKCTIHFDTPISGRFILLKMWSPHHDPSSNIDIQTVMAKGFAGPRYFPSTSLS</sequence>
<name>A0A9P1GWA1_9PEZI</name>
<feature type="compositionally biased region" description="Polar residues" evidence="1">
    <location>
        <begin position="282"/>
        <end position="294"/>
    </location>
</feature>
<reference evidence="2" key="1">
    <citation type="submission" date="2022-11" db="EMBL/GenBank/DDBJ databases">
        <authorList>
            <person name="Scott C."/>
            <person name="Bruce N."/>
        </authorList>
    </citation>
    <scope>NUCLEOTIDE SEQUENCE</scope>
</reference>
<keyword evidence="3" id="KW-1185">Reference proteome</keyword>
<proteinExistence type="predicted"/>
<evidence type="ECO:0000313" key="2">
    <source>
        <dbReference type="EMBL" id="CAI4211499.1"/>
    </source>
</evidence>
<feature type="region of interest" description="Disordered" evidence="1">
    <location>
        <begin position="1"/>
        <end position="25"/>
    </location>
</feature>
<gene>
    <name evidence="2" type="ORF">PPNO1_LOCUS1283</name>
</gene>
<feature type="compositionally biased region" description="Basic and acidic residues" evidence="1">
    <location>
        <begin position="7"/>
        <end position="16"/>
    </location>
</feature>
<feature type="compositionally biased region" description="Acidic residues" evidence="1">
    <location>
        <begin position="159"/>
        <end position="187"/>
    </location>
</feature>
<evidence type="ECO:0000256" key="1">
    <source>
        <dbReference type="SAM" id="MobiDB-lite"/>
    </source>
</evidence>
<dbReference type="AlphaFoldDB" id="A0A9P1GWA1"/>
<organism evidence="2 3">
    <name type="scientific">Parascedosporium putredinis</name>
    <dbReference type="NCBI Taxonomy" id="1442378"/>
    <lineage>
        <taxon>Eukaryota</taxon>
        <taxon>Fungi</taxon>
        <taxon>Dikarya</taxon>
        <taxon>Ascomycota</taxon>
        <taxon>Pezizomycotina</taxon>
        <taxon>Sordariomycetes</taxon>
        <taxon>Hypocreomycetidae</taxon>
        <taxon>Microascales</taxon>
        <taxon>Microascaceae</taxon>
        <taxon>Parascedosporium</taxon>
    </lineage>
</organism>
<dbReference type="EMBL" id="CALLCH030000002">
    <property type="protein sequence ID" value="CAI4211499.1"/>
    <property type="molecule type" value="Genomic_DNA"/>
</dbReference>
<feature type="compositionally biased region" description="Basic and acidic residues" evidence="1">
    <location>
        <begin position="137"/>
        <end position="146"/>
    </location>
</feature>
<protein>
    <submittedName>
        <fullName evidence="2">Uncharacterized protein</fullName>
    </submittedName>
</protein>
<dbReference type="OrthoDB" id="2351940at2759"/>
<evidence type="ECO:0000313" key="3">
    <source>
        <dbReference type="Proteomes" id="UP000838763"/>
    </source>
</evidence>
<accession>A0A9P1GWA1</accession>
<feature type="compositionally biased region" description="Low complexity" evidence="1">
    <location>
        <begin position="106"/>
        <end position="117"/>
    </location>
</feature>
<dbReference type="Proteomes" id="UP000838763">
    <property type="component" value="Unassembled WGS sequence"/>
</dbReference>